<dbReference type="GO" id="GO:0005815">
    <property type="term" value="C:microtubule organizing center"/>
    <property type="evidence" value="ECO:0007669"/>
    <property type="project" value="TreeGrafter"/>
</dbReference>
<feature type="non-terminal residue" evidence="1">
    <location>
        <position position="1"/>
    </location>
</feature>
<dbReference type="Proteomes" id="UP000054244">
    <property type="component" value="Unassembled WGS sequence"/>
</dbReference>
<reference evidence="1 2" key="1">
    <citation type="submission" date="2014-04" db="EMBL/GenBank/DDBJ databases">
        <title>Genome evolution of avian class.</title>
        <authorList>
            <person name="Zhang G."/>
            <person name="Li C."/>
        </authorList>
    </citation>
    <scope>NUCLEOTIDE SEQUENCE [LARGE SCALE GENOMIC DNA]</scope>
    <source>
        <strain evidence="1">BGI_N311</strain>
    </source>
</reference>
<dbReference type="PANTHER" id="PTHR14362:SF2">
    <property type="entry name" value="COILED-COIL DOMAIN-CONTAINING PROTEIN 81"/>
    <property type="match status" value="1"/>
</dbReference>
<evidence type="ECO:0000313" key="1">
    <source>
        <dbReference type="EMBL" id="KFP80520.1"/>
    </source>
</evidence>
<sequence length="135" mass="15841">RDDKYLLFKPLGHEDLPTLKELTTSEVRKVWAGTWRCIRRQLLQKRTGTFAVVPVHSMLGEGKILPVERLMFPSCKYLKKFYKLKCAKTKIPDKKRDETLTVQLDFKQIASSIHFRQEIVEQCTQKILLFFAEAL</sequence>
<dbReference type="InterPro" id="IPR026295">
    <property type="entry name" value="CCD81"/>
</dbReference>
<accession>A0A091NM04</accession>
<organism evidence="1 2">
    <name type="scientific">Apaloderma vittatum</name>
    <name type="common">Bar-tailed trogon</name>
    <dbReference type="NCBI Taxonomy" id="57397"/>
    <lineage>
        <taxon>Eukaryota</taxon>
        <taxon>Metazoa</taxon>
        <taxon>Chordata</taxon>
        <taxon>Craniata</taxon>
        <taxon>Vertebrata</taxon>
        <taxon>Euteleostomi</taxon>
        <taxon>Archelosauria</taxon>
        <taxon>Archosauria</taxon>
        <taxon>Dinosauria</taxon>
        <taxon>Saurischia</taxon>
        <taxon>Theropoda</taxon>
        <taxon>Coelurosauria</taxon>
        <taxon>Aves</taxon>
        <taxon>Neognathae</taxon>
        <taxon>Neoaves</taxon>
        <taxon>Telluraves</taxon>
        <taxon>Coraciimorphae</taxon>
        <taxon>Trogoniformes</taxon>
        <taxon>Trogonidae</taxon>
        <taxon>Apaloderma</taxon>
    </lineage>
</organism>
<dbReference type="AlphaFoldDB" id="A0A091NM04"/>
<feature type="non-terminal residue" evidence="1">
    <location>
        <position position="135"/>
    </location>
</feature>
<dbReference type="PANTHER" id="PTHR14362">
    <property type="entry name" value="COILED-COIL DOMAIN-CONTAINING PROTEIN 81"/>
    <property type="match status" value="1"/>
</dbReference>
<name>A0A091NM04_APAVI</name>
<protein>
    <submittedName>
        <fullName evidence="1">Coiled-coil domain-containing protein 81</fullName>
    </submittedName>
</protein>
<proteinExistence type="predicted"/>
<dbReference type="EMBL" id="KL371061">
    <property type="protein sequence ID" value="KFP80520.1"/>
    <property type="molecule type" value="Genomic_DNA"/>
</dbReference>
<keyword evidence="2" id="KW-1185">Reference proteome</keyword>
<evidence type="ECO:0000313" key="2">
    <source>
        <dbReference type="Proteomes" id="UP000054244"/>
    </source>
</evidence>
<gene>
    <name evidence="1" type="ORF">N311_01214</name>
</gene>